<evidence type="ECO:0000256" key="1">
    <source>
        <dbReference type="SAM" id="MobiDB-lite"/>
    </source>
</evidence>
<evidence type="ECO:0000313" key="3">
    <source>
        <dbReference type="Proteomes" id="UP000256970"/>
    </source>
</evidence>
<proteinExistence type="predicted"/>
<dbReference type="EMBL" id="FNXT01001320">
    <property type="protein sequence ID" value="SZX78456.1"/>
    <property type="molecule type" value="Genomic_DNA"/>
</dbReference>
<evidence type="ECO:0000313" key="2">
    <source>
        <dbReference type="EMBL" id="SZX78456.1"/>
    </source>
</evidence>
<protein>
    <submittedName>
        <fullName evidence="2">Uncharacterized protein</fullName>
    </submittedName>
</protein>
<organism evidence="2 3">
    <name type="scientific">Tetradesmus obliquus</name>
    <name type="common">Green alga</name>
    <name type="synonym">Acutodesmus obliquus</name>
    <dbReference type="NCBI Taxonomy" id="3088"/>
    <lineage>
        <taxon>Eukaryota</taxon>
        <taxon>Viridiplantae</taxon>
        <taxon>Chlorophyta</taxon>
        <taxon>core chlorophytes</taxon>
        <taxon>Chlorophyceae</taxon>
        <taxon>CS clade</taxon>
        <taxon>Sphaeropleales</taxon>
        <taxon>Scenedesmaceae</taxon>
        <taxon>Tetradesmus</taxon>
    </lineage>
</organism>
<accession>A0A383WP12</accession>
<reference evidence="2 3" key="1">
    <citation type="submission" date="2016-10" db="EMBL/GenBank/DDBJ databases">
        <authorList>
            <person name="Cai Z."/>
        </authorList>
    </citation>
    <scope>NUCLEOTIDE SEQUENCE [LARGE SCALE GENOMIC DNA]</scope>
</reference>
<sequence>MPVLKSWLTALKYCQRLQQGSEQPCIYVACNEPDLQDTQQLLDSIQDMKGLRVSVISNGCSDPAHTWAGEAADLATAAAAITAAGRSGPILAIGCSLLLLPEHNVSRIIEHALLRNSDVCCFSRLSATDLQLDAGASPGAAAPGSSKSSGGHSTCGSSGTTYGRLLITADAPAPPLEGIEVMPASSCQPGDAIAEPMLLLNSADSLPAYFAAAAAASQQPSLVDIAVQLCGQAAAGSAAMHGVDLGPPCRLRVVSLLWLEYADSLLYRQYKTLDPCLHEERAAVANSGGKAGSGALAAAGSSSSGSSRGAGAAASCGRDVGAGGARGGQLMASQLAATVLAKQVDSEALGEELFFERTSAVNTAGIQQPYYHLPKTFFSSASLRAAEAAAGTTLRAARKQ</sequence>
<name>A0A383WP12_TETOB</name>
<gene>
    <name evidence="2" type="ORF">BQ4739_LOCUS18737</name>
</gene>
<feature type="region of interest" description="Disordered" evidence="1">
    <location>
        <begin position="136"/>
        <end position="156"/>
    </location>
</feature>
<keyword evidence="3" id="KW-1185">Reference proteome</keyword>
<dbReference type="AlphaFoldDB" id="A0A383WP12"/>
<dbReference type="STRING" id="3088.A0A383WP12"/>
<dbReference type="Proteomes" id="UP000256970">
    <property type="component" value="Unassembled WGS sequence"/>
</dbReference>